<dbReference type="EMBL" id="CP119316">
    <property type="protein sequence ID" value="WEK46917.1"/>
    <property type="molecule type" value="Genomic_DNA"/>
</dbReference>
<dbReference type="AlphaFoldDB" id="A0AAJ5X6U8"/>
<dbReference type="InterPro" id="IPR010466">
    <property type="entry name" value="DUF1058"/>
</dbReference>
<dbReference type="Pfam" id="PF06347">
    <property type="entry name" value="SH3_4"/>
    <property type="match status" value="2"/>
</dbReference>
<name>A0AAJ5X6U8_9SPHN</name>
<organism evidence="1 2">
    <name type="scientific">Candidatus Andeanibacterium colombiense</name>
    <dbReference type="NCBI Taxonomy" id="3121345"/>
    <lineage>
        <taxon>Bacteria</taxon>
        <taxon>Pseudomonadati</taxon>
        <taxon>Pseudomonadota</taxon>
        <taxon>Alphaproteobacteria</taxon>
        <taxon>Sphingomonadales</taxon>
        <taxon>Sphingomonadaceae</taxon>
        <taxon>Candidatus Andeanibacterium</taxon>
    </lineage>
</organism>
<reference evidence="1" key="1">
    <citation type="submission" date="2023-03" db="EMBL/GenBank/DDBJ databases">
        <title>Andean soil-derived lignocellulolytic bacterial consortium as a source of novel taxa and putative plastic-active enzymes.</title>
        <authorList>
            <person name="Diaz-Garcia L."/>
            <person name="Chuvochina M."/>
            <person name="Feuerriegel G."/>
            <person name="Bunk B."/>
            <person name="Sproer C."/>
            <person name="Streit W.R."/>
            <person name="Rodriguez L.M."/>
            <person name="Overmann J."/>
            <person name="Jimenez D.J."/>
        </authorList>
    </citation>
    <scope>NUCLEOTIDE SEQUENCE</scope>
    <source>
        <strain evidence="1">MAG 26</strain>
    </source>
</reference>
<proteinExistence type="predicted"/>
<dbReference type="Gene3D" id="2.30.30.40">
    <property type="entry name" value="SH3 Domains"/>
    <property type="match status" value="1"/>
</dbReference>
<dbReference type="KEGG" id="acob:P0Y56_01120"/>
<gene>
    <name evidence="1" type="ORF">P0Y56_01120</name>
</gene>
<sequence length="117" mass="12941">MRVGPSEDYQVSWVYRREGLPVKVVRLREGWRLVRDPDGAQGWILARLLNPARTGLVIGKGPTAIRAGASEAAKLLWNVEPGAIGKLGDCDEGWCELNVRGHKGWVRQSRLWGAGEP</sequence>
<protein>
    <submittedName>
        <fullName evidence="1">SH3 domain-containing protein</fullName>
    </submittedName>
</protein>
<evidence type="ECO:0000313" key="1">
    <source>
        <dbReference type="EMBL" id="WEK46917.1"/>
    </source>
</evidence>
<dbReference type="Proteomes" id="UP001218362">
    <property type="component" value="Chromosome"/>
</dbReference>
<accession>A0AAJ5X6U8</accession>
<evidence type="ECO:0000313" key="2">
    <source>
        <dbReference type="Proteomes" id="UP001218362"/>
    </source>
</evidence>